<dbReference type="GO" id="GO:0003676">
    <property type="term" value="F:nucleic acid binding"/>
    <property type="evidence" value="ECO:0007669"/>
    <property type="project" value="InterPro"/>
</dbReference>
<dbReference type="Proteomes" id="UP000694580">
    <property type="component" value="Chromosome 18"/>
</dbReference>
<sequence length="67" mass="8055">MRTKVIEIYQVSNIKAHLNFAKKHLNDCQDFWENTLWTDETKVELFERCFQTINTQTSNLVHRPLNC</sequence>
<reference evidence="1" key="2">
    <citation type="submission" date="2025-08" db="UniProtKB">
        <authorList>
            <consortium name="Ensembl"/>
        </authorList>
    </citation>
    <scope>IDENTIFICATION</scope>
</reference>
<dbReference type="Gene3D" id="3.30.420.10">
    <property type="entry name" value="Ribonuclease H-like superfamily/Ribonuclease H"/>
    <property type="match status" value="1"/>
</dbReference>
<keyword evidence="2" id="KW-1185">Reference proteome</keyword>
<proteinExistence type="predicted"/>
<evidence type="ECO:0008006" key="3">
    <source>
        <dbReference type="Google" id="ProtNLM"/>
    </source>
</evidence>
<name>A0AAY4DN58_9TELE</name>
<organism evidence="1 2">
    <name type="scientific">Denticeps clupeoides</name>
    <name type="common">denticle herring</name>
    <dbReference type="NCBI Taxonomy" id="299321"/>
    <lineage>
        <taxon>Eukaryota</taxon>
        <taxon>Metazoa</taxon>
        <taxon>Chordata</taxon>
        <taxon>Craniata</taxon>
        <taxon>Vertebrata</taxon>
        <taxon>Euteleostomi</taxon>
        <taxon>Actinopterygii</taxon>
        <taxon>Neopterygii</taxon>
        <taxon>Teleostei</taxon>
        <taxon>Clupei</taxon>
        <taxon>Clupeiformes</taxon>
        <taxon>Denticipitoidei</taxon>
        <taxon>Denticipitidae</taxon>
        <taxon>Denticeps</taxon>
    </lineage>
</organism>
<dbReference type="Ensembl" id="ENSDCDT00010056865.1">
    <property type="protein sequence ID" value="ENSDCDP00010046659.1"/>
    <property type="gene ID" value="ENSDCDG00010028452.1"/>
</dbReference>
<protein>
    <recommendedName>
        <fullName evidence="3">Transposase</fullName>
    </recommendedName>
</protein>
<evidence type="ECO:0000313" key="1">
    <source>
        <dbReference type="Ensembl" id="ENSDCDP00010046659.1"/>
    </source>
</evidence>
<evidence type="ECO:0000313" key="2">
    <source>
        <dbReference type="Proteomes" id="UP000694580"/>
    </source>
</evidence>
<reference evidence="1" key="3">
    <citation type="submission" date="2025-09" db="UniProtKB">
        <authorList>
            <consortium name="Ensembl"/>
        </authorList>
    </citation>
    <scope>IDENTIFICATION</scope>
</reference>
<reference evidence="1 2" key="1">
    <citation type="submission" date="2020-06" db="EMBL/GenBank/DDBJ databases">
        <authorList>
            <consortium name="Wellcome Sanger Institute Data Sharing"/>
        </authorList>
    </citation>
    <scope>NUCLEOTIDE SEQUENCE [LARGE SCALE GENOMIC DNA]</scope>
</reference>
<dbReference type="AlphaFoldDB" id="A0AAY4DN58"/>
<dbReference type="InterPro" id="IPR036397">
    <property type="entry name" value="RNaseH_sf"/>
</dbReference>
<accession>A0AAY4DN58</accession>